<keyword evidence="6" id="KW-0472">Membrane</keyword>
<dbReference type="GO" id="GO:0016787">
    <property type="term" value="F:hydrolase activity"/>
    <property type="evidence" value="ECO:0007669"/>
    <property type="project" value="UniProtKB-KW"/>
</dbReference>
<evidence type="ECO:0000313" key="8">
    <source>
        <dbReference type="EMBL" id="GGO95031.1"/>
    </source>
</evidence>
<dbReference type="PANTHER" id="PTHR14969:SF62">
    <property type="entry name" value="DECAPRENYLPHOSPHORYL-5-PHOSPHORIBOSE PHOSPHATASE RV3807C-RELATED"/>
    <property type="match status" value="1"/>
</dbReference>
<name>A0A918E127_9ACTN</name>
<dbReference type="Gene3D" id="2.60.200.40">
    <property type="match status" value="1"/>
</dbReference>
<dbReference type="SMART" id="SM00046">
    <property type="entry name" value="DAGKc"/>
    <property type="match status" value="1"/>
</dbReference>
<gene>
    <name evidence="8" type="ORF">GCM10012280_51310</name>
</gene>
<dbReference type="GO" id="GO:0016301">
    <property type="term" value="F:kinase activity"/>
    <property type="evidence" value="ECO:0007669"/>
    <property type="project" value="InterPro"/>
</dbReference>
<dbReference type="Proteomes" id="UP000641932">
    <property type="component" value="Unassembled WGS sequence"/>
</dbReference>
<dbReference type="RefSeq" id="WP_189134149.1">
    <property type="nucleotide sequence ID" value="NZ_BMMS01000024.1"/>
</dbReference>
<evidence type="ECO:0000256" key="6">
    <source>
        <dbReference type="ARBA" id="ARBA00023136"/>
    </source>
</evidence>
<evidence type="ECO:0000313" key="9">
    <source>
        <dbReference type="Proteomes" id="UP000641932"/>
    </source>
</evidence>
<dbReference type="InterPro" id="IPR017438">
    <property type="entry name" value="ATP-NAD_kinase_N"/>
</dbReference>
<comment type="subcellular location">
    <subcellularLocation>
        <location evidence="1">Cell membrane</location>
        <topology evidence="1">Multi-pass membrane protein</topology>
    </subcellularLocation>
</comment>
<dbReference type="InterPro" id="IPR036938">
    <property type="entry name" value="PAP2/HPO_sf"/>
</dbReference>
<keyword evidence="2" id="KW-1003">Cell membrane</keyword>
<keyword evidence="3" id="KW-0812">Transmembrane</keyword>
<sequence length="502" mass="52538">MRRRIGDLDQRLFARVAASRLRGAHPLLPKLSRAADHGLLWFGTAAVLGASGGRAARRAALRGVGALAIASAITNTLAKPSTRRTRPVIDSVPIVRRLTRQPITTSFPSGHSASAAAFAAGVALEAPRYALAVVPVAAAVAASRVYVGVHYPGDVLAGAAIGVAAAALTSRWWPVKPETPAAAVRPRRPAPALGEGKGLSIVVNSGAGLPIGPNAAAVAADRLRTLLPSAEVVERGPDDDLLALLDEAAREAAGRDGALGVCGGDGSVNAAAEAAARHHVPLAVFPGGTFNHFAMDLGVETLEDCARAVRDGDAVTVDMAIVQSPGTGEVRPFLNTFSIGVYPELVRARERWEGAIGKWPAVAIGLARVLARARPRTVRINGRERRLWLLFAGNCVYQPPGFAPTYRTRLDDGLLDIRAVDGSAPLARTRLLFAALTGTLGSSRVLVAVQLRRLRLDGLEGVEHYAFDGEVAPADGSLVLDKRRSALTVYRPAVPNPLLDGD</sequence>
<proteinExistence type="predicted"/>
<reference evidence="8" key="1">
    <citation type="journal article" date="2014" name="Int. J. Syst. Evol. Microbiol.">
        <title>Complete genome sequence of Corynebacterium casei LMG S-19264T (=DSM 44701T), isolated from a smear-ripened cheese.</title>
        <authorList>
            <consortium name="US DOE Joint Genome Institute (JGI-PGF)"/>
            <person name="Walter F."/>
            <person name="Albersmeier A."/>
            <person name="Kalinowski J."/>
            <person name="Ruckert C."/>
        </authorList>
    </citation>
    <scope>NUCLEOTIDE SEQUENCE</scope>
    <source>
        <strain evidence="8">CGMCC 4.7201</strain>
    </source>
</reference>
<dbReference type="EMBL" id="BMMS01000024">
    <property type="protein sequence ID" value="GGO95031.1"/>
    <property type="molecule type" value="Genomic_DNA"/>
</dbReference>
<organism evidence="8 9">
    <name type="scientific">Wenjunlia tyrosinilytica</name>
    <dbReference type="NCBI Taxonomy" id="1544741"/>
    <lineage>
        <taxon>Bacteria</taxon>
        <taxon>Bacillati</taxon>
        <taxon>Actinomycetota</taxon>
        <taxon>Actinomycetes</taxon>
        <taxon>Kitasatosporales</taxon>
        <taxon>Streptomycetaceae</taxon>
        <taxon>Wenjunlia</taxon>
    </lineage>
</organism>
<keyword evidence="5" id="KW-1133">Transmembrane helix</keyword>
<dbReference type="PANTHER" id="PTHR14969">
    <property type="entry name" value="SPHINGOSINE-1-PHOSPHATE PHOSPHOHYDROLASE"/>
    <property type="match status" value="1"/>
</dbReference>
<evidence type="ECO:0000256" key="1">
    <source>
        <dbReference type="ARBA" id="ARBA00004651"/>
    </source>
</evidence>
<dbReference type="GO" id="GO:0005886">
    <property type="term" value="C:plasma membrane"/>
    <property type="evidence" value="ECO:0007669"/>
    <property type="project" value="UniProtKB-SubCell"/>
</dbReference>
<protein>
    <submittedName>
        <fullName evidence="8">Phosphoesterase</fullName>
    </submittedName>
</protein>
<dbReference type="SMART" id="SM00014">
    <property type="entry name" value="acidPPc"/>
    <property type="match status" value="1"/>
</dbReference>
<dbReference type="Pfam" id="PF01569">
    <property type="entry name" value="PAP2"/>
    <property type="match status" value="1"/>
</dbReference>
<dbReference type="Gene3D" id="3.40.50.10330">
    <property type="entry name" value="Probable inorganic polyphosphate/atp-NAD kinase, domain 1"/>
    <property type="match status" value="1"/>
</dbReference>
<evidence type="ECO:0000256" key="3">
    <source>
        <dbReference type="ARBA" id="ARBA00022692"/>
    </source>
</evidence>
<dbReference type="PROSITE" id="PS50146">
    <property type="entry name" value="DAGK"/>
    <property type="match status" value="1"/>
</dbReference>
<dbReference type="SUPFAM" id="SSF111331">
    <property type="entry name" value="NAD kinase/diacylglycerol kinase-like"/>
    <property type="match status" value="1"/>
</dbReference>
<evidence type="ECO:0000256" key="5">
    <source>
        <dbReference type="ARBA" id="ARBA00022989"/>
    </source>
</evidence>
<dbReference type="Gene3D" id="1.20.144.10">
    <property type="entry name" value="Phosphatidic acid phosphatase type 2/haloperoxidase"/>
    <property type="match status" value="1"/>
</dbReference>
<feature type="domain" description="DAGKc" evidence="7">
    <location>
        <begin position="231"/>
        <end position="326"/>
    </location>
</feature>
<dbReference type="InterPro" id="IPR016064">
    <property type="entry name" value="NAD/diacylglycerol_kinase_sf"/>
</dbReference>
<evidence type="ECO:0000256" key="4">
    <source>
        <dbReference type="ARBA" id="ARBA00022801"/>
    </source>
</evidence>
<keyword evidence="9" id="KW-1185">Reference proteome</keyword>
<dbReference type="InterPro" id="IPR001206">
    <property type="entry name" value="Diacylglycerol_kinase_cat_dom"/>
</dbReference>
<reference evidence="8" key="2">
    <citation type="submission" date="2020-09" db="EMBL/GenBank/DDBJ databases">
        <authorList>
            <person name="Sun Q."/>
            <person name="Zhou Y."/>
        </authorList>
    </citation>
    <scope>NUCLEOTIDE SEQUENCE</scope>
    <source>
        <strain evidence="8">CGMCC 4.7201</strain>
    </source>
</reference>
<dbReference type="SUPFAM" id="SSF48317">
    <property type="entry name" value="Acid phosphatase/Vanadium-dependent haloperoxidase"/>
    <property type="match status" value="1"/>
</dbReference>
<comment type="caution">
    <text evidence="8">The sequence shown here is derived from an EMBL/GenBank/DDBJ whole genome shotgun (WGS) entry which is preliminary data.</text>
</comment>
<evidence type="ECO:0000256" key="2">
    <source>
        <dbReference type="ARBA" id="ARBA00022475"/>
    </source>
</evidence>
<accession>A0A918E127</accession>
<dbReference type="Pfam" id="PF00781">
    <property type="entry name" value="DAGK_cat"/>
    <property type="match status" value="1"/>
</dbReference>
<dbReference type="AlphaFoldDB" id="A0A918E127"/>
<dbReference type="InterPro" id="IPR000326">
    <property type="entry name" value="PAP2/HPO"/>
</dbReference>
<evidence type="ECO:0000259" key="7">
    <source>
        <dbReference type="PROSITE" id="PS50146"/>
    </source>
</evidence>
<keyword evidence="4" id="KW-0378">Hydrolase</keyword>